<sequence>MSQIPLPASSEHLLPAFQVPLVQTAPNVIHPIRRPPRPAQAPLPKAVTDKIVQLQDRISALEGVAYDLRDKLQERDADIHDLDNENRKLWQRINRLEEIHGAKLEHIIDFIENNEFSATGGTHTSASGSGSKGKSERDNVFNATMRKVFTAAMGHGVSVKLDILANDNLIKAGGSYIADSNSKGQLLRPDWSVSFNENSRWHKPMLEFARKKAPIFHPTMTDSMINAKTDDEIMERLENVFKNIADHYRRAQRNKAKTQGGEDAGEDKGAGEDEKRAKQLNWRGTRKVRKCDERLAAFQEAHGDVPPDRRWFFQAPYQSSDESDDSDVVDPGTDLESGDEVPVSAGRKPWLSRPPMYRDHEVTDWVSDLDNLVMAARGKQKKLHRNKTSAHPRKRGEWKDRGLPSLQANQLKIPLAAVLPAWLEDHPEFDAPSCIH</sequence>
<feature type="region of interest" description="Disordered" evidence="1">
    <location>
        <begin position="378"/>
        <end position="400"/>
    </location>
</feature>
<dbReference type="EMBL" id="JARIHO010000077">
    <property type="protein sequence ID" value="KAJ7310846.1"/>
    <property type="molecule type" value="Genomic_DNA"/>
</dbReference>
<comment type="caution">
    <text evidence="2">The sequence shown here is derived from an EMBL/GenBank/DDBJ whole genome shotgun (WGS) entry which is preliminary data.</text>
</comment>
<proteinExistence type="predicted"/>
<accession>A0AAD7EBS9</accession>
<gene>
    <name evidence="2" type="ORF">DFH08DRAFT_974245</name>
</gene>
<feature type="compositionally biased region" description="Basic and acidic residues" evidence="1">
    <location>
        <begin position="266"/>
        <end position="277"/>
    </location>
</feature>
<feature type="region of interest" description="Disordered" evidence="1">
    <location>
        <begin position="317"/>
        <end position="348"/>
    </location>
</feature>
<reference evidence="2" key="1">
    <citation type="submission" date="2023-03" db="EMBL/GenBank/DDBJ databases">
        <title>Massive genome expansion in bonnet fungi (Mycena s.s.) driven by repeated elements and novel gene families across ecological guilds.</title>
        <authorList>
            <consortium name="Lawrence Berkeley National Laboratory"/>
            <person name="Harder C.B."/>
            <person name="Miyauchi S."/>
            <person name="Viragh M."/>
            <person name="Kuo A."/>
            <person name="Thoen E."/>
            <person name="Andreopoulos B."/>
            <person name="Lu D."/>
            <person name="Skrede I."/>
            <person name="Drula E."/>
            <person name="Henrissat B."/>
            <person name="Morin E."/>
            <person name="Kohler A."/>
            <person name="Barry K."/>
            <person name="LaButti K."/>
            <person name="Morin E."/>
            <person name="Salamov A."/>
            <person name="Lipzen A."/>
            <person name="Mereny Z."/>
            <person name="Hegedus B."/>
            <person name="Baldrian P."/>
            <person name="Stursova M."/>
            <person name="Weitz H."/>
            <person name="Taylor A."/>
            <person name="Grigoriev I.V."/>
            <person name="Nagy L.G."/>
            <person name="Martin F."/>
            <person name="Kauserud H."/>
        </authorList>
    </citation>
    <scope>NUCLEOTIDE SEQUENCE</scope>
    <source>
        <strain evidence="2">CBHHK002</strain>
    </source>
</reference>
<keyword evidence="3" id="KW-1185">Reference proteome</keyword>
<dbReference type="Proteomes" id="UP001218218">
    <property type="component" value="Unassembled WGS sequence"/>
</dbReference>
<organism evidence="2 3">
    <name type="scientific">Mycena albidolilacea</name>
    <dbReference type="NCBI Taxonomy" id="1033008"/>
    <lineage>
        <taxon>Eukaryota</taxon>
        <taxon>Fungi</taxon>
        <taxon>Dikarya</taxon>
        <taxon>Basidiomycota</taxon>
        <taxon>Agaricomycotina</taxon>
        <taxon>Agaricomycetes</taxon>
        <taxon>Agaricomycetidae</taxon>
        <taxon>Agaricales</taxon>
        <taxon>Marasmiineae</taxon>
        <taxon>Mycenaceae</taxon>
        <taxon>Mycena</taxon>
    </lineage>
</organism>
<feature type="region of interest" description="Disordered" evidence="1">
    <location>
        <begin position="251"/>
        <end position="279"/>
    </location>
</feature>
<protein>
    <submittedName>
        <fullName evidence="2">Uncharacterized protein</fullName>
    </submittedName>
</protein>
<name>A0AAD7EBS9_9AGAR</name>
<dbReference type="AlphaFoldDB" id="A0AAD7EBS9"/>
<evidence type="ECO:0000313" key="3">
    <source>
        <dbReference type="Proteomes" id="UP001218218"/>
    </source>
</evidence>
<evidence type="ECO:0000313" key="2">
    <source>
        <dbReference type="EMBL" id="KAJ7310846.1"/>
    </source>
</evidence>
<feature type="compositionally biased region" description="Basic residues" evidence="1">
    <location>
        <begin position="378"/>
        <end position="394"/>
    </location>
</feature>
<evidence type="ECO:0000256" key="1">
    <source>
        <dbReference type="SAM" id="MobiDB-lite"/>
    </source>
</evidence>